<feature type="compositionally biased region" description="Basic and acidic residues" evidence="1">
    <location>
        <begin position="960"/>
        <end position="970"/>
    </location>
</feature>
<feature type="region of interest" description="Disordered" evidence="1">
    <location>
        <begin position="530"/>
        <end position="612"/>
    </location>
</feature>
<evidence type="ECO:0000256" key="1">
    <source>
        <dbReference type="SAM" id="MobiDB-lite"/>
    </source>
</evidence>
<dbReference type="EMBL" id="JAUUTY010000004">
    <property type="protein sequence ID" value="KAK1644713.1"/>
    <property type="molecule type" value="Genomic_DNA"/>
</dbReference>
<dbReference type="PANTHER" id="PTHR33223:SF8">
    <property type="entry name" value="OS04G0172440 PROTEIN"/>
    <property type="match status" value="1"/>
</dbReference>
<reference evidence="3" key="1">
    <citation type="submission" date="2023-07" db="EMBL/GenBank/DDBJ databases">
        <title>A chromosome-level genome assembly of Lolium multiflorum.</title>
        <authorList>
            <person name="Chen Y."/>
            <person name="Copetti D."/>
            <person name="Kolliker R."/>
            <person name="Studer B."/>
        </authorList>
    </citation>
    <scope>NUCLEOTIDE SEQUENCE</scope>
    <source>
        <strain evidence="3">02402/16</strain>
        <tissue evidence="3">Leaf</tissue>
    </source>
</reference>
<dbReference type="PANTHER" id="PTHR33223">
    <property type="entry name" value="CCHC-TYPE DOMAIN-CONTAINING PROTEIN"/>
    <property type="match status" value="1"/>
</dbReference>
<feature type="compositionally biased region" description="Basic and acidic residues" evidence="1">
    <location>
        <begin position="184"/>
        <end position="205"/>
    </location>
</feature>
<feature type="region of interest" description="Disordered" evidence="1">
    <location>
        <begin position="302"/>
        <end position="352"/>
    </location>
</feature>
<evidence type="ECO:0000313" key="4">
    <source>
        <dbReference type="Proteomes" id="UP001231189"/>
    </source>
</evidence>
<evidence type="ECO:0000259" key="2">
    <source>
        <dbReference type="Pfam" id="PF03732"/>
    </source>
</evidence>
<feature type="compositionally biased region" description="Polar residues" evidence="1">
    <location>
        <begin position="946"/>
        <end position="957"/>
    </location>
</feature>
<feature type="compositionally biased region" description="Basic and acidic residues" evidence="1">
    <location>
        <begin position="316"/>
        <end position="327"/>
    </location>
</feature>
<feature type="compositionally biased region" description="Polar residues" evidence="1">
    <location>
        <begin position="85"/>
        <end position="96"/>
    </location>
</feature>
<proteinExistence type="predicted"/>
<keyword evidence="4" id="KW-1185">Reference proteome</keyword>
<comment type="caution">
    <text evidence="3">The sequence shown here is derived from an EMBL/GenBank/DDBJ whole genome shotgun (WGS) entry which is preliminary data.</text>
</comment>
<feature type="compositionally biased region" description="Basic and acidic residues" evidence="1">
    <location>
        <begin position="113"/>
        <end position="137"/>
    </location>
</feature>
<feature type="region of interest" description="Disordered" evidence="1">
    <location>
        <begin position="634"/>
        <end position="659"/>
    </location>
</feature>
<organism evidence="3 4">
    <name type="scientific">Lolium multiflorum</name>
    <name type="common">Italian ryegrass</name>
    <name type="synonym">Lolium perenne subsp. multiflorum</name>
    <dbReference type="NCBI Taxonomy" id="4521"/>
    <lineage>
        <taxon>Eukaryota</taxon>
        <taxon>Viridiplantae</taxon>
        <taxon>Streptophyta</taxon>
        <taxon>Embryophyta</taxon>
        <taxon>Tracheophyta</taxon>
        <taxon>Spermatophyta</taxon>
        <taxon>Magnoliopsida</taxon>
        <taxon>Liliopsida</taxon>
        <taxon>Poales</taxon>
        <taxon>Poaceae</taxon>
        <taxon>BOP clade</taxon>
        <taxon>Pooideae</taxon>
        <taxon>Poodae</taxon>
        <taxon>Poeae</taxon>
        <taxon>Poeae Chloroplast Group 2 (Poeae type)</taxon>
        <taxon>Loliodinae</taxon>
        <taxon>Loliinae</taxon>
        <taxon>Lolium</taxon>
    </lineage>
</organism>
<dbReference type="InterPro" id="IPR005162">
    <property type="entry name" value="Retrotrans_gag_dom"/>
</dbReference>
<dbReference type="Pfam" id="PF03732">
    <property type="entry name" value="Retrotrans_gag"/>
    <property type="match status" value="1"/>
</dbReference>
<feature type="compositionally biased region" description="Acidic residues" evidence="1">
    <location>
        <begin position="340"/>
        <end position="351"/>
    </location>
</feature>
<dbReference type="AlphaFoldDB" id="A0AAD8S4M3"/>
<feature type="region of interest" description="Disordered" evidence="1">
    <location>
        <begin position="85"/>
        <end position="137"/>
    </location>
</feature>
<feature type="region of interest" description="Disordered" evidence="1">
    <location>
        <begin position="184"/>
        <end position="233"/>
    </location>
</feature>
<feature type="compositionally biased region" description="Low complexity" evidence="1">
    <location>
        <begin position="634"/>
        <end position="648"/>
    </location>
</feature>
<name>A0AAD8S4M3_LOLMU</name>
<feature type="compositionally biased region" description="Basic and acidic residues" evidence="1">
    <location>
        <begin position="582"/>
        <end position="594"/>
    </location>
</feature>
<sequence length="970" mass="108075">MESRLRIDKFERIIFSRSVGWPNGIDVLPHTIGSSFNVLYVSRVGRFLVFRADLVLLLELRRQARAGIYDTPFICNAQYSSGEDSIDSTVQRTAQRTARHQVYVANNTGNTRRRGDEDHTPRSSRRASFEDSASNRDSDYTIADEEWAAARAAVLNNTPLPAGTSVGTLNAYRSILEKNREHLSKEQATLERRLSAADRSSERRRGSQGSASRNTQGAGKQRSRMSRLSEDDAREITSNLTKSFMTTDTAGMPRPKTVAAATANLAAYLINQRPEGSMAQAHRGALESLAILGNNLVPQKEKTMVQGSGSKHHARDARDEITQSRIDKARRRRATRKDDDSDSSDEDQEYDGELRGADCLSYKIREAMPPKKFKPTPTDAAKYDGQQEPRSWIDDYLQTVILHKGNQIAAMQCLQLYLKDSARAWLRGLPKGSVKSWDDLVDAFVANFQATYKRPVGIEELRSCRQKQKESMRSYIGRFTKLLNAAEDVSVDRAIDAFSDGVQRESYIEELGRKKPKTITKLMEIANSWADGEDNVRRPRQRSDDEDDDQPKHDSGSRRDRHKRRKNRNYDDNNLVAAGYADRQDDRDDRHDGNRNNSGNRGNYKPRQQRTPELPYAEQVNALVTCILRPTTATTTATSTSAPSPADSTQRHSHRHGQMSMIHRTGVSRREMKKLTREINLAESIMANIPEYVDWSSQSITFSRADHPMTIPKPGHAALVVEAQIGGFKMSKVFMDGGSGLNLIFIDTIRSMGITMSMLEETDTCFHGILPTAPGHSLGKAYLNVIFGKADNFRKEKIEFEVVNWESQYHAILGRPAYAKFMAVPHYAYLKLKMPGNNGTNITVYGSFSRSDNCDRDFQRIAAKFGPQREIVGPPPKLSLREIKEEKDGRGTKKKPAALALKASAAEASAVEASAAEALAAKGSAVDGTEGLVNSKTMAITAQTLDDTSNAAATTNVVKKPGEEKNPFLA</sequence>
<protein>
    <recommendedName>
        <fullName evidence="2">Retrotransposon gag domain-containing protein</fullName>
    </recommendedName>
</protein>
<feature type="domain" description="Retrotransposon gag" evidence="2">
    <location>
        <begin position="416"/>
        <end position="503"/>
    </location>
</feature>
<evidence type="ECO:0000313" key="3">
    <source>
        <dbReference type="EMBL" id="KAK1644713.1"/>
    </source>
</evidence>
<dbReference type="Proteomes" id="UP001231189">
    <property type="component" value="Unassembled WGS sequence"/>
</dbReference>
<feature type="region of interest" description="Disordered" evidence="1">
    <location>
        <begin position="946"/>
        <end position="970"/>
    </location>
</feature>
<feature type="compositionally biased region" description="Basic and acidic residues" evidence="1">
    <location>
        <begin position="534"/>
        <end position="543"/>
    </location>
</feature>
<accession>A0AAD8S4M3</accession>
<gene>
    <name evidence="3" type="ORF">QYE76_062518</name>
</gene>